<evidence type="ECO:0000256" key="6">
    <source>
        <dbReference type="SAM" id="Phobius"/>
    </source>
</evidence>
<keyword evidence="9" id="KW-1185">Reference proteome</keyword>
<dbReference type="GO" id="GO:0016301">
    <property type="term" value="F:kinase activity"/>
    <property type="evidence" value="ECO:0007669"/>
    <property type="project" value="UniProtKB-KW"/>
</dbReference>
<comment type="subcellular location">
    <subcellularLocation>
        <location evidence="1">Membrane</location>
    </subcellularLocation>
</comment>
<dbReference type="EMBL" id="JAOQJX010000006">
    <property type="protein sequence ID" value="MCU6747135.1"/>
    <property type="molecule type" value="Genomic_DNA"/>
</dbReference>
<dbReference type="SMART" id="SM00387">
    <property type="entry name" value="HATPase_c"/>
    <property type="match status" value="1"/>
</dbReference>
<organism evidence="8 9">
    <name type="scientific">Faecalicatena acetigenes</name>
    <dbReference type="NCBI Taxonomy" id="2981790"/>
    <lineage>
        <taxon>Bacteria</taxon>
        <taxon>Bacillati</taxon>
        <taxon>Bacillota</taxon>
        <taxon>Clostridia</taxon>
        <taxon>Lachnospirales</taxon>
        <taxon>Lachnospiraceae</taxon>
        <taxon>Faecalicatena</taxon>
    </lineage>
</organism>
<evidence type="ECO:0000256" key="5">
    <source>
        <dbReference type="SAM" id="Coils"/>
    </source>
</evidence>
<keyword evidence="6" id="KW-1133">Transmembrane helix</keyword>
<feature type="transmembrane region" description="Helical" evidence="6">
    <location>
        <begin position="306"/>
        <end position="328"/>
    </location>
</feature>
<feature type="domain" description="HAMP" evidence="7">
    <location>
        <begin position="330"/>
        <end position="382"/>
    </location>
</feature>
<keyword evidence="6" id="KW-0472">Membrane</keyword>
<dbReference type="InterPro" id="IPR010559">
    <property type="entry name" value="Sig_transdc_His_kin_internal"/>
</dbReference>
<dbReference type="InterPro" id="IPR003660">
    <property type="entry name" value="HAMP_dom"/>
</dbReference>
<dbReference type="SUPFAM" id="SSF55874">
    <property type="entry name" value="ATPase domain of HSP90 chaperone/DNA topoisomerase II/histidine kinase"/>
    <property type="match status" value="1"/>
</dbReference>
<dbReference type="Pfam" id="PF00672">
    <property type="entry name" value="HAMP"/>
    <property type="match status" value="1"/>
</dbReference>
<protein>
    <submittedName>
        <fullName evidence="8">Histidine kinase</fullName>
    </submittedName>
</protein>
<keyword evidence="3" id="KW-0808">Transferase</keyword>
<dbReference type="InterPro" id="IPR050640">
    <property type="entry name" value="Bact_2-comp_sensor_kinase"/>
</dbReference>
<feature type="transmembrane region" description="Helical" evidence="6">
    <location>
        <begin position="12"/>
        <end position="37"/>
    </location>
</feature>
<dbReference type="RefSeq" id="WP_059066438.1">
    <property type="nucleotide sequence ID" value="NZ_JAOQJX010000006.1"/>
</dbReference>
<reference evidence="8 9" key="1">
    <citation type="journal article" date="2021" name="ISME Commun">
        <title>Automated analysis of genomic sequences facilitates high-throughput and comprehensive description of bacteria.</title>
        <authorList>
            <person name="Hitch T.C.A."/>
        </authorList>
    </citation>
    <scope>NUCLEOTIDE SEQUENCE [LARGE SCALE GENOMIC DNA]</scope>
    <source>
        <strain evidence="8 9">H2_18</strain>
    </source>
</reference>
<sequence length="604" mass="70137">MQKVKQWLLKLPIRTVLTILLFPFFLLLVFCCVSFYISGVTHYTSMVKENAESLVTQSRNYLSDDMTNIQEVAESLLDERVFYTMEENIKTDQDPIEPREYLQLSNGFTNFLQHYSTYVESMGMWLSDNSIYYYQSNTGNSLSIMRDVEYRQFLGENAELCWISMSEVLPDQIARQLPYHFAMAQTLGTSDSQVSGVVLIGIRDEMIFNQIQNSRPTPNSEMALIRQDGEIMESRTDTEETDTALSMLDETEIEKIRKEISQEQGEEVRSFAIDKYYVIYTPIEMKDTGILAVVPKNELYINSREFTHIFIFFALAVILIFIILYFVIPRYFSQPIRKLLKQMKKIRELSDGQRIEVSGYQEISQIGNGVNEMMDRIQNLTESIQREMKAKQATQLQYLFAQINPHFLYNTLDCIKELCACGENEKAEEMIEQLVVFYRIGVSKGKSYITLEEELKHISAYLSILQTRFEDFQFCIIIPDDLKQAKTLRMILQPIVENAVYHGIRPYRTDGTIQITVRRKEEDIEICVGDDGGGVAEDVLMKVRQSLDEPICEYSEKSYGVYGLKNVQDRIQIAYGKQYKIRVETEIDCGTEVILTIPYEEEHK</sequence>
<evidence type="ECO:0000256" key="4">
    <source>
        <dbReference type="ARBA" id="ARBA00022777"/>
    </source>
</evidence>
<accession>A0ABT2TA24</accession>
<evidence type="ECO:0000313" key="9">
    <source>
        <dbReference type="Proteomes" id="UP001652394"/>
    </source>
</evidence>
<keyword evidence="5" id="KW-0175">Coiled coil</keyword>
<dbReference type="SUPFAM" id="SSF158472">
    <property type="entry name" value="HAMP domain-like"/>
    <property type="match status" value="1"/>
</dbReference>
<dbReference type="PANTHER" id="PTHR34220">
    <property type="entry name" value="SENSOR HISTIDINE KINASE YPDA"/>
    <property type="match status" value="1"/>
</dbReference>
<keyword evidence="2" id="KW-0597">Phosphoprotein</keyword>
<dbReference type="SMART" id="SM00304">
    <property type="entry name" value="HAMP"/>
    <property type="match status" value="1"/>
</dbReference>
<dbReference type="PANTHER" id="PTHR34220:SF7">
    <property type="entry name" value="SENSOR HISTIDINE KINASE YPDA"/>
    <property type="match status" value="1"/>
</dbReference>
<dbReference type="Gene3D" id="3.30.450.20">
    <property type="entry name" value="PAS domain"/>
    <property type="match status" value="1"/>
</dbReference>
<comment type="caution">
    <text evidence="8">The sequence shown here is derived from an EMBL/GenBank/DDBJ whole genome shotgun (WGS) entry which is preliminary data.</text>
</comment>
<evidence type="ECO:0000259" key="7">
    <source>
        <dbReference type="PROSITE" id="PS50885"/>
    </source>
</evidence>
<dbReference type="Pfam" id="PF02518">
    <property type="entry name" value="HATPase_c"/>
    <property type="match status" value="1"/>
</dbReference>
<keyword evidence="6" id="KW-0812">Transmembrane</keyword>
<feature type="coiled-coil region" evidence="5">
    <location>
        <begin position="370"/>
        <end position="397"/>
    </location>
</feature>
<gene>
    <name evidence="8" type="ORF">OCV51_05635</name>
</gene>
<keyword evidence="4 8" id="KW-0418">Kinase</keyword>
<evidence type="ECO:0000313" key="8">
    <source>
        <dbReference type="EMBL" id="MCU6747135.1"/>
    </source>
</evidence>
<evidence type="ECO:0000256" key="3">
    <source>
        <dbReference type="ARBA" id="ARBA00022679"/>
    </source>
</evidence>
<dbReference type="CDD" id="cd06225">
    <property type="entry name" value="HAMP"/>
    <property type="match status" value="1"/>
</dbReference>
<dbReference type="Gene3D" id="3.30.565.10">
    <property type="entry name" value="Histidine kinase-like ATPase, C-terminal domain"/>
    <property type="match status" value="1"/>
</dbReference>
<dbReference type="Gene3D" id="6.10.340.10">
    <property type="match status" value="1"/>
</dbReference>
<dbReference type="PROSITE" id="PS50885">
    <property type="entry name" value="HAMP"/>
    <property type="match status" value="1"/>
</dbReference>
<evidence type="ECO:0000256" key="2">
    <source>
        <dbReference type="ARBA" id="ARBA00022553"/>
    </source>
</evidence>
<evidence type="ECO:0000256" key="1">
    <source>
        <dbReference type="ARBA" id="ARBA00004370"/>
    </source>
</evidence>
<dbReference type="InterPro" id="IPR003594">
    <property type="entry name" value="HATPase_dom"/>
</dbReference>
<dbReference type="Pfam" id="PF06580">
    <property type="entry name" value="His_kinase"/>
    <property type="match status" value="1"/>
</dbReference>
<dbReference type="InterPro" id="IPR036890">
    <property type="entry name" value="HATPase_C_sf"/>
</dbReference>
<dbReference type="Proteomes" id="UP001652394">
    <property type="component" value="Unassembled WGS sequence"/>
</dbReference>
<proteinExistence type="predicted"/>
<name>A0ABT2TA24_9FIRM</name>